<organism evidence="1 2">
    <name type="scientific">Lottia gigantea</name>
    <name type="common">Giant owl limpet</name>
    <dbReference type="NCBI Taxonomy" id="225164"/>
    <lineage>
        <taxon>Eukaryota</taxon>
        <taxon>Metazoa</taxon>
        <taxon>Spiralia</taxon>
        <taxon>Lophotrochozoa</taxon>
        <taxon>Mollusca</taxon>
        <taxon>Gastropoda</taxon>
        <taxon>Patellogastropoda</taxon>
        <taxon>Lottioidea</taxon>
        <taxon>Lottiidae</taxon>
        <taxon>Lottia</taxon>
    </lineage>
</organism>
<dbReference type="InterPro" id="IPR016186">
    <property type="entry name" value="C-type_lectin-like/link_sf"/>
</dbReference>
<dbReference type="AlphaFoldDB" id="V3ZMF5"/>
<dbReference type="RefSeq" id="XP_009065659.1">
    <property type="nucleotide sequence ID" value="XM_009067411.1"/>
</dbReference>
<protein>
    <recommendedName>
        <fullName evidence="3">C-type lectin domain-containing protein</fullName>
    </recommendedName>
</protein>
<dbReference type="InterPro" id="IPR016187">
    <property type="entry name" value="CTDL_fold"/>
</dbReference>
<evidence type="ECO:0000313" key="1">
    <source>
        <dbReference type="EMBL" id="ESO83630.1"/>
    </source>
</evidence>
<proteinExistence type="predicted"/>
<dbReference type="SUPFAM" id="SSF56436">
    <property type="entry name" value="C-type lectin-like"/>
    <property type="match status" value="1"/>
</dbReference>
<name>V3ZMF5_LOTGI</name>
<dbReference type="KEGG" id="lgi:LOTGIDRAFT_169100"/>
<evidence type="ECO:0000313" key="2">
    <source>
        <dbReference type="Proteomes" id="UP000030746"/>
    </source>
</evidence>
<keyword evidence="2" id="KW-1185">Reference proteome</keyword>
<sequence length="118" mass="12741">MPIATIKDGRCYCFKLNSDTQRGNVALSSFFVKTAEETDCVSEGYTMYSGLGVCIKYSGTSKKDFPGAQETCNQDGGYLMKIDSQTKINTSMSLVTEGSNDLATRESSGYGKVNKGIV</sequence>
<reference evidence="1 2" key="1">
    <citation type="journal article" date="2013" name="Nature">
        <title>Insights into bilaterian evolution from three spiralian genomes.</title>
        <authorList>
            <person name="Simakov O."/>
            <person name="Marletaz F."/>
            <person name="Cho S.J."/>
            <person name="Edsinger-Gonzales E."/>
            <person name="Havlak P."/>
            <person name="Hellsten U."/>
            <person name="Kuo D.H."/>
            <person name="Larsson T."/>
            <person name="Lv J."/>
            <person name="Arendt D."/>
            <person name="Savage R."/>
            <person name="Osoegawa K."/>
            <person name="de Jong P."/>
            <person name="Grimwood J."/>
            <person name="Chapman J.A."/>
            <person name="Shapiro H."/>
            <person name="Aerts A."/>
            <person name="Otillar R.P."/>
            <person name="Terry A.Y."/>
            <person name="Boore J.L."/>
            <person name="Grigoriev I.V."/>
            <person name="Lindberg D.R."/>
            <person name="Seaver E.C."/>
            <person name="Weisblat D.A."/>
            <person name="Putnam N.H."/>
            <person name="Rokhsar D.S."/>
        </authorList>
    </citation>
    <scope>NUCLEOTIDE SEQUENCE [LARGE SCALE GENOMIC DNA]</scope>
</reference>
<dbReference type="EMBL" id="KB203629">
    <property type="protein sequence ID" value="ESO83630.1"/>
    <property type="molecule type" value="Genomic_DNA"/>
</dbReference>
<gene>
    <name evidence="1" type="ORF">LOTGIDRAFT_169100</name>
</gene>
<dbReference type="Gene3D" id="3.10.100.10">
    <property type="entry name" value="Mannose-Binding Protein A, subunit A"/>
    <property type="match status" value="1"/>
</dbReference>
<dbReference type="GeneID" id="20241061"/>
<accession>V3ZMF5</accession>
<dbReference type="HOGENOM" id="CLU_2075820_0_0_1"/>
<evidence type="ECO:0008006" key="3">
    <source>
        <dbReference type="Google" id="ProtNLM"/>
    </source>
</evidence>
<dbReference type="CTD" id="20241061"/>
<dbReference type="CDD" id="cd00037">
    <property type="entry name" value="CLECT"/>
    <property type="match status" value="1"/>
</dbReference>
<dbReference type="Proteomes" id="UP000030746">
    <property type="component" value="Unassembled WGS sequence"/>
</dbReference>